<dbReference type="InterPro" id="IPR005252">
    <property type="entry name" value="CoaBC"/>
</dbReference>
<sequence>MNYLKDKKILLIITGGIAAYKSLELIRLLKNKGSEIKTVLTKSGKEFVTPLSITSLTQNKVYEELFDSNSEAEMDHITLSRWCDVILVSPATANSISKFSYGNAEDLASTLVLASDKKVILVPAMNVRMWMHQATQENVSKLLNYGYLCVGPEIGEMACGEYGEGKMSEPTKIIEFLNNFFSGQKTISKKKLKAIVTSGPTKEYIDPIRYISNNSSGKQGYEIAKSLIKNGIETTLISGPTNLPDPKNLKLIKVQTGEEMYEETKKNLPVDIAVCAAAVGDFKISRFQKTKIKKQDKINLELEKNRDILNFLSTHNSLRPNLVIGFAAETNNIIENAEAKISKKHCDWIIANDVSKSEIGFDSDFNEVSIIYKDKNKKNELISKRKKSEIAEEITKRILANFNT</sequence>
<dbReference type="InterPro" id="IPR003382">
    <property type="entry name" value="Flavoprotein"/>
</dbReference>
<dbReference type="InterPro" id="IPR007085">
    <property type="entry name" value="DNA/pantothenate-metab_flavo_C"/>
</dbReference>
<dbReference type="Gene3D" id="3.40.50.10300">
    <property type="entry name" value="CoaB-like"/>
    <property type="match status" value="1"/>
</dbReference>
<feature type="domain" description="DNA/pantothenate metabolism flavoprotein C-terminal" evidence="4">
    <location>
        <begin position="192"/>
        <end position="399"/>
    </location>
</feature>
<evidence type="ECO:0000256" key="1">
    <source>
        <dbReference type="ARBA" id="ARBA00022793"/>
    </source>
</evidence>
<dbReference type="Pfam" id="PF02441">
    <property type="entry name" value="Flavoprotein"/>
    <property type="match status" value="1"/>
</dbReference>
<evidence type="ECO:0000313" key="5">
    <source>
        <dbReference type="EMBL" id="SVA34464.1"/>
    </source>
</evidence>
<evidence type="ECO:0000256" key="2">
    <source>
        <dbReference type="ARBA" id="ARBA00023239"/>
    </source>
</evidence>
<dbReference type="NCBIfam" id="TIGR00521">
    <property type="entry name" value="coaBC_dfp"/>
    <property type="match status" value="1"/>
</dbReference>
<dbReference type="InterPro" id="IPR035929">
    <property type="entry name" value="CoaB-like_sf"/>
</dbReference>
<keyword evidence="2" id="KW-0456">Lyase</keyword>
<dbReference type="HAMAP" id="MF_02225">
    <property type="entry name" value="CoaBC"/>
    <property type="match status" value="1"/>
</dbReference>
<dbReference type="AlphaFoldDB" id="A0A381V2N2"/>
<accession>A0A381V2N2</accession>
<dbReference type="PANTHER" id="PTHR14359">
    <property type="entry name" value="HOMO-OLIGOMERIC FLAVIN CONTAINING CYS DECARBOXYLASE FAMILY"/>
    <property type="match status" value="1"/>
</dbReference>
<dbReference type="GO" id="GO:0004633">
    <property type="term" value="F:phosphopantothenoylcysteine decarboxylase activity"/>
    <property type="evidence" value="ECO:0007669"/>
    <property type="project" value="InterPro"/>
</dbReference>
<evidence type="ECO:0000259" key="3">
    <source>
        <dbReference type="Pfam" id="PF02441"/>
    </source>
</evidence>
<dbReference type="GO" id="GO:0071513">
    <property type="term" value="C:phosphopantothenoylcysteine decarboxylase complex"/>
    <property type="evidence" value="ECO:0007669"/>
    <property type="project" value="TreeGrafter"/>
</dbReference>
<gene>
    <name evidence="5" type="ORF">METZ01_LOCUS87318</name>
</gene>
<feature type="domain" description="Flavoprotein" evidence="3">
    <location>
        <begin position="7"/>
        <end position="177"/>
    </location>
</feature>
<dbReference type="PANTHER" id="PTHR14359:SF6">
    <property type="entry name" value="PHOSPHOPANTOTHENOYLCYSTEINE DECARBOXYLASE"/>
    <property type="match status" value="1"/>
</dbReference>
<dbReference type="EMBL" id="UINC01007655">
    <property type="protein sequence ID" value="SVA34464.1"/>
    <property type="molecule type" value="Genomic_DNA"/>
</dbReference>
<dbReference type="SUPFAM" id="SSF52507">
    <property type="entry name" value="Homo-oligomeric flavin-containing Cys decarboxylases, HFCD"/>
    <property type="match status" value="1"/>
</dbReference>
<dbReference type="Gene3D" id="3.40.50.1950">
    <property type="entry name" value="Flavin prenyltransferase-like"/>
    <property type="match status" value="1"/>
</dbReference>
<reference evidence="5" key="1">
    <citation type="submission" date="2018-05" db="EMBL/GenBank/DDBJ databases">
        <authorList>
            <person name="Lanie J.A."/>
            <person name="Ng W.-L."/>
            <person name="Kazmierczak K.M."/>
            <person name="Andrzejewski T.M."/>
            <person name="Davidsen T.M."/>
            <person name="Wayne K.J."/>
            <person name="Tettelin H."/>
            <person name="Glass J.I."/>
            <person name="Rusch D."/>
            <person name="Podicherti R."/>
            <person name="Tsui H.-C.T."/>
            <person name="Winkler M.E."/>
        </authorList>
    </citation>
    <scope>NUCLEOTIDE SEQUENCE</scope>
</reference>
<dbReference type="GO" id="GO:0004632">
    <property type="term" value="F:phosphopantothenate--cysteine ligase activity"/>
    <property type="evidence" value="ECO:0007669"/>
    <property type="project" value="InterPro"/>
</dbReference>
<evidence type="ECO:0008006" key="6">
    <source>
        <dbReference type="Google" id="ProtNLM"/>
    </source>
</evidence>
<organism evidence="5">
    <name type="scientific">marine metagenome</name>
    <dbReference type="NCBI Taxonomy" id="408172"/>
    <lineage>
        <taxon>unclassified sequences</taxon>
        <taxon>metagenomes</taxon>
        <taxon>ecological metagenomes</taxon>
    </lineage>
</organism>
<name>A0A381V2N2_9ZZZZ</name>
<proteinExistence type="inferred from homology"/>
<dbReference type="GO" id="GO:0010181">
    <property type="term" value="F:FMN binding"/>
    <property type="evidence" value="ECO:0007669"/>
    <property type="project" value="InterPro"/>
</dbReference>
<dbReference type="GO" id="GO:0015941">
    <property type="term" value="P:pantothenate catabolic process"/>
    <property type="evidence" value="ECO:0007669"/>
    <property type="project" value="InterPro"/>
</dbReference>
<dbReference type="PROSITE" id="PS50890">
    <property type="entry name" value="PUA"/>
    <property type="match status" value="1"/>
</dbReference>
<keyword evidence="1" id="KW-0210">Decarboxylase</keyword>
<dbReference type="InterPro" id="IPR036551">
    <property type="entry name" value="Flavin_trans-like"/>
</dbReference>
<dbReference type="SUPFAM" id="SSF102645">
    <property type="entry name" value="CoaB-like"/>
    <property type="match status" value="1"/>
</dbReference>
<dbReference type="GO" id="GO:0015937">
    <property type="term" value="P:coenzyme A biosynthetic process"/>
    <property type="evidence" value="ECO:0007669"/>
    <property type="project" value="InterPro"/>
</dbReference>
<protein>
    <recommendedName>
        <fullName evidence="6">Flavoprotein domain-containing protein</fullName>
    </recommendedName>
</protein>
<dbReference type="Pfam" id="PF04127">
    <property type="entry name" value="DFP"/>
    <property type="match status" value="1"/>
</dbReference>
<evidence type="ECO:0000259" key="4">
    <source>
        <dbReference type="Pfam" id="PF04127"/>
    </source>
</evidence>